<feature type="region of interest" description="Disordered" evidence="8">
    <location>
        <begin position="83"/>
        <end position="109"/>
    </location>
</feature>
<keyword evidence="3 7" id="KW-0276">Fatty acid metabolism</keyword>
<dbReference type="InterPro" id="IPR000089">
    <property type="entry name" value="Biotin_lipoyl"/>
</dbReference>
<evidence type="ECO:0000256" key="1">
    <source>
        <dbReference type="ARBA" id="ARBA00005194"/>
    </source>
</evidence>
<comment type="function">
    <text evidence="7">This protein is a component of the acetyl coenzyme A carboxylase complex; first, biotin carboxylase catalyzes the carboxylation of the carrier protein and then the transcarboxylase transfers the carboxyl group to form malonyl-CoA.</text>
</comment>
<evidence type="ECO:0000313" key="11">
    <source>
        <dbReference type="Proteomes" id="UP000001549"/>
    </source>
</evidence>
<dbReference type="InterPro" id="IPR001882">
    <property type="entry name" value="Biotin_BS"/>
</dbReference>
<evidence type="ECO:0000313" key="10">
    <source>
        <dbReference type="EMBL" id="AEH10219.1"/>
    </source>
</evidence>
<dbReference type="AlphaFoldDB" id="F8B6L0"/>
<evidence type="ECO:0000256" key="7">
    <source>
        <dbReference type="RuleBase" id="RU364072"/>
    </source>
</evidence>
<reference evidence="10 11" key="1">
    <citation type="submission" date="2011-05" db="EMBL/GenBank/DDBJ databases">
        <title>Complete sequence of chromosome of Frankia symbiont of Datisca glomerata.</title>
        <authorList>
            <consortium name="US DOE Joint Genome Institute"/>
            <person name="Lucas S."/>
            <person name="Han J."/>
            <person name="Lapidus A."/>
            <person name="Cheng J.-F."/>
            <person name="Goodwin L."/>
            <person name="Pitluck S."/>
            <person name="Peters L."/>
            <person name="Mikhailova N."/>
            <person name="Chertkov O."/>
            <person name="Teshima H."/>
            <person name="Han C."/>
            <person name="Tapia R."/>
            <person name="Land M."/>
            <person name="Hauser L."/>
            <person name="Kyrpides N."/>
            <person name="Ivanova N."/>
            <person name="Pagani I."/>
            <person name="Berry A."/>
            <person name="Pawlowski K."/>
            <person name="Persson T."/>
            <person name="Vanden Heuvel B."/>
            <person name="Benson D."/>
            <person name="Woyke T."/>
        </authorList>
    </citation>
    <scope>NUCLEOTIDE SEQUENCE [LARGE SCALE GENOMIC DNA]</scope>
    <source>
        <strain evidence="11">4085684</strain>
    </source>
</reference>
<dbReference type="Gene3D" id="2.40.50.100">
    <property type="match status" value="1"/>
</dbReference>
<evidence type="ECO:0000256" key="2">
    <source>
        <dbReference type="ARBA" id="ARBA00022516"/>
    </source>
</evidence>
<keyword evidence="6 7" id="KW-0092">Biotin</keyword>
<evidence type="ECO:0000256" key="6">
    <source>
        <dbReference type="ARBA" id="ARBA00023267"/>
    </source>
</evidence>
<dbReference type="eggNOG" id="COG0511">
    <property type="taxonomic scope" value="Bacteria"/>
</dbReference>
<keyword evidence="4 7" id="KW-0443">Lipid metabolism</keyword>
<dbReference type="UniPathway" id="UPA00094"/>
<dbReference type="PROSITE" id="PS00188">
    <property type="entry name" value="BIOTIN"/>
    <property type="match status" value="1"/>
</dbReference>
<dbReference type="InterPro" id="IPR001249">
    <property type="entry name" value="AcCoA_biotinCC"/>
</dbReference>
<organism evidence="10 11">
    <name type="scientific">Candidatus Protofrankia datiscae</name>
    <dbReference type="NCBI Taxonomy" id="2716812"/>
    <lineage>
        <taxon>Bacteria</taxon>
        <taxon>Bacillati</taxon>
        <taxon>Actinomycetota</taxon>
        <taxon>Actinomycetes</taxon>
        <taxon>Frankiales</taxon>
        <taxon>Frankiaceae</taxon>
        <taxon>Protofrankia</taxon>
    </lineage>
</organism>
<evidence type="ECO:0000256" key="5">
    <source>
        <dbReference type="ARBA" id="ARBA00023160"/>
    </source>
</evidence>
<keyword evidence="2 7" id="KW-0444">Lipid biosynthesis</keyword>
<dbReference type="Proteomes" id="UP000001549">
    <property type="component" value="Chromosome"/>
</dbReference>
<keyword evidence="11" id="KW-1185">Reference proteome</keyword>
<dbReference type="PROSITE" id="PS50968">
    <property type="entry name" value="BIOTINYL_LIPOYL"/>
    <property type="match status" value="1"/>
</dbReference>
<dbReference type="Pfam" id="PF00364">
    <property type="entry name" value="Biotin_lipoyl"/>
    <property type="match status" value="1"/>
</dbReference>
<feature type="domain" description="Lipoyl-binding" evidence="9">
    <location>
        <begin position="113"/>
        <end position="189"/>
    </location>
</feature>
<dbReference type="STRING" id="656024.FsymDg_2892"/>
<accession>F8B6L0</accession>
<dbReference type="PRINTS" id="PR01071">
    <property type="entry name" value="ACOABIOTINCC"/>
</dbReference>
<dbReference type="InterPro" id="IPR053217">
    <property type="entry name" value="ACC_Biotin_Carrier"/>
</dbReference>
<comment type="pathway">
    <text evidence="1 7">Lipid metabolism; fatty acid biosynthesis.</text>
</comment>
<dbReference type="GO" id="GO:0009317">
    <property type="term" value="C:acetyl-CoA carboxylase complex"/>
    <property type="evidence" value="ECO:0007669"/>
    <property type="project" value="InterPro"/>
</dbReference>
<dbReference type="RefSeq" id="WP_013874121.1">
    <property type="nucleotide sequence ID" value="NC_015656.1"/>
</dbReference>
<dbReference type="SUPFAM" id="SSF51230">
    <property type="entry name" value="Single hybrid motif"/>
    <property type="match status" value="1"/>
</dbReference>
<dbReference type="EMBL" id="CP002801">
    <property type="protein sequence ID" value="AEH10219.1"/>
    <property type="molecule type" value="Genomic_DNA"/>
</dbReference>
<dbReference type="InterPro" id="IPR011053">
    <property type="entry name" value="Single_hybrid_motif"/>
</dbReference>
<evidence type="ECO:0000256" key="3">
    <source>
        <dbReference type="ARBA" id="ARBA00022832"/>
    </source>
</evidence>
<sequence>MSPVQVNGVPQVRTAVPGAGELDEIMTVLRDHLLTLSAQTSRVPSRVRAAAGEVFIEIAWPDAVPPASTELVAPAAPPVSAATASVPATASPRPEPTTRGGPAQPPAAADADAHILRAATVGVFYRAPEPGAKPFVTEGDLITRGQQVAIIEAMKLMIPVEADASGRVLEILVDDGTPVEHGQPLLTVTTGDADRAGPGR</sequence>
<feature type="compositionally biased region" description="Low complexity" evidence="8">
    <location>
        <begin position="83"/>
        <end position="92"/>
    </location>
</feature>
<dbReference type="PANTHER" id="PTHR47597:SF1">
    <property type="entry name" value="IS A MEMBER OF THE PF|00364 BIOTIN-REQUIRING ENZYMES FAMILY-RELATED"/>
    <property type="match status" value="1"/>
</dbReference>
<dbReference type="GO" id="GO:0006633">
    <property type="term" value="P:fatty acid biosynthetic process"/>
    <property type="evidence" value="ECO:0007669"/>
    <property type="project" value="UniProtKB-UniPathway"/>
</dbReference>
<evidence type="ECO:0000256" key="8">
    <source>
        <dbReference type="SAM" id="MobiDB-lite"/>
    </source>
</evidence>
<protein>
    <recommendedName>
        <fullName evidence="7">Biotin carboxyl carrier protein of acetyl-CoA carboxylase</fullName>
    </recommendedName>
</protein>
<dbReference type="CDD" id="cd06850">
    <property type="entry name" value="biotinyl_domain"/>
    <property type="match status" value="1"/>
</dbReference>
<dbReference type="HOGENOM" id="CLU_016733_3_1_11"/>
<dbReference type="KEGG" id="fsy:FsymDg_2892"/>
<dbReference type="GO" id="GO:0003989">
    <property type="term" value="F:acetyl-CoA carboxylase activity"/>
    <property type="evidence" value="ECO:0007669"/>
    <property type="project" value="InterPro"/>
</dbReference>
<proteinExistence type="predicted"/>
<gene>
    <name evidence="10" type="ordered locus">FsymDg_2892</name>
</gene>
<evidence type="ECO:0000259" key="9">
    <source>
        <dbReference type="PROSITE" id="PS50968"/>
    </source>
</evidence>
<keyword evidence="5 7" id="KW-0275">Fatty acid biosynthesis</keyword>
<dbReference type="PANTHER" id="PTHR47597">
    <property type="entry name" value="IS A MEMBER OF THE PF|00364 BIOTIN-REQUIRING ENZYMES FAMILY-RELATED"/>
    <property type="match status" value="1"/>
</dbReference>
<evidence type="ECO:0000256" key="4">
    <source>
        <dbReference type="ARBA" id="ARBA00023098"/>
    </source>
</evidence>
<name>F8B6L0_9ACTN</name>